<feature type="domain" description="Disease resistance N-terminal" evidence="5">
    <location>
        <begin position="14"/>
        <end position="101"/>
    </location>
</feature>
<gene>
    <name evidence="6" type="ORF">OIU77_016907</name>
</gene>
<name>A0ABQ8ZLY5_9ROSI</name>
<dbReference type="Gene3D" id="3.40.50.300">
    <property type="entry name" value="P-loop containing nucleotide triphosphate hydrolases"/>
    <property type="match status" value="1"/>
</dbReference>
<dbReference type="PANTHER" id="PTHR19338:SF73">
    <property type="entry name" value="DISEASE RESISTANCE PROTEIN RGA2-LIKE"/>
    <property type="match status" value="1"/>
</dbReference>
<keyword evidence="3" id="KW-0611">Plant defense</keyword>
<keyword evidence="1" id="KW-0677">Repeat</keyword>
<comment type="caution">
    <text evidence="6">The sequence shown here is derived from an EMBL/GenBank/DDBJ whole genome shotgun (WGS) entry which is preliminary data.</text>
</comment>
<evidence type="ECO:0000313" key="6">
    <source>
        <dbReference type="EMBL" id="KAJ6302910.1"/>
    </source>
</evidence>
<accession>A0ABQ8ZLY5</accession>
<evidence type="ECO:0000259" key="5">
    <source>
        <dbReference type="Pfam" id="PF18052"/>
    </source>
</evidence>
<organism evidence="6 7">
    <name type="scientific">Salix suchowensis</name>
    <dbReference type="NCBI Taxonomy" id="1278906"/>
    <lineage>
        <taxon>Eukaryota</taxon>
        <taxon>Viridiplantae</taxon>
        <taxon>Streptophyta</taxon>
        <taxon>Embryophyta</taxon>
        <taxon>Tracheophyta</taxon>
        <taxon>Spermatophyta</taxon>
        <taxon>Magnoliopsida</taxon>
        <taxon>eudicotyledons</taxon>
        <taxon>Gunneridae</taxon>
        <taxon>Pentapetalae</taxon>
        <taxon>rosids</taxon>
        <taxon>fabids</taxon>
        <taxon>Malpighiales</taxon>
        <taxon>Salicaceae</taxon>
        <taxon>Saliceae</taxon>
        <taxon>Salix</taxon>
    </lineage>
</organism>
<dbReference type="InterPro" id="IPR002182">
    <property type="entry name" value="NB-ARC"/>
</dbReference>
<evidence type="ECO:0000256" key="2">
    <source>
        <dbReference type="ARBA" id="ARBA00022741"/>
    </source>
</evidence>
<proteinExistence type="predicted"/>
<dbReference type="Pfam" id="PF00931">
    <property type="entry name" value="NB-ARC"/>
    <property type="match status" value="1"/>
</dbReference>
<feature type="domain" description="NB-ARC" evidence="4">
    <location>
        <begin position="179"/>
        <end position="255"/>
    </location>
</feature>
<evidence type="ECO:0000256" key="1">
    <source>
        <dbReference type="ARBA" id="ARBA00022737"/>
    </source>
</evidence>
<reference evidence="6" key="1">
    <citation type="submission" date="2022-10" db="EMBL/GenBank/DDBJ databases">
        <authorList>
            <person name="Hyden B.L."/>
            <person name="Feng K."/>
            <person name="Yates T."/>
            <person name="Jawdy S."/>
            <person name="Smart L.B."/>
            <person name="Muchero W."/>
        </authorList>
    </citation>
    <scope>NUCLEOTIDE SEQUENCE</scope>
    <source>
        <tissue evidence="6">Shoot tip</tissue>
    </source>
</reference>
<evidence type="ECO:0000313" key="7">
    <source>
        <dbReference type="Proteomes" id="UP001141253"/>
    </source>
</evidence>
<sequence>MVLVIGEPILSASISHIINQLTSQELLKFASRKKIHSNIRKLETNLHMIGAVLDDAEEKQMGSHAVKLWLEQVRDLVYDIEDLLDGVLIELTKERQASSSKARSAIPRLLSSLNPATLLLTNKMDSQIKSITARLQEIVQKKNYLDLRENVSGGELKSKSLKRLPSTSLVDLSYVCGRDNDKEEILKFLFSDQRCDEYGIGVIPIVGMGGVGKTTLAQLVYNDEKVDTFFDLKVWCCVSEDFDVVRVTRTILEAVSGELRCEGLESAAT</sequence>
<dbReference type="SUPFAM" id="SSF52540">
    <property type="entry name" value="P-loop containing nucleoside triphosphate hydrolases"/>
    <property type="match status" value="1"/>
</dbReference>
<dbReference type="Proteomes" id="UP001141253">
    <property type="component" value="Chromosome 16"/>
</dbReference>
<dbReference type="InterPro" id="IPR027417">
    <property type="entry name" value="P-loop_NTPase"/>
</dbReference>
<protein>
    <recommendedName>
        <fullName evidence="8">Disease resistance RPP13-like protein 1</fullName>
    </recommendedName>
</protein>
<dbReference type="Gene3D" id="1.20.5.4130">
    <property type="match status" value="1"/>
</dbReference>
<reference evidence="6" key="2">
    <citation type="journal article" date="2023" name="Int. J. Mol. Sci.">
        <title>De Novo Assembly and Annotation of 11 Diverse Shrub Willow (Salix) Genomes Reveals Novel Gene Organization in Sex-Linked Regions.</title>
        <authorList>
            <person name="Hyden B."/>
            <person name="Feng K."/>
            <person name="Yates T.B."/>
            <person name="Jawdy S."/>
            <person name="Cereghino C."/>
            <person name="Smart L.B."/>
            <person name="Muchero W."/>
        </authorList>
    </citation>
    <scope>NUCLEOTIDE SEQUENCE</scope>
    <source>
        <tissue evidence="6">Shoot tip</tissue>
    </source>
</reference>
<evidence type="ECO:0000259" key="4">
    <source>
        <dbReference type="Pfam" id="PF00931"/>
    </source>
</evidence>
<dbReference type="Pfam" id="PF18052">
    <property type="entry name" value="Rx_N"/>
    <property type="match status" value="1"/>
</dbReference>
<keyword evidence="2" id="KW-0547">Nucleotide-binding</keyword>
<keyword evidence="7" id="KW-1185">Reference proteome</keyword>
<dbReference type="PANTHER" id="PTHR19338">
    <property type="entry name" value="TRANSLOCASE OF INNER MITOCHONDRIAL MEMBRANE 13 HOMOLOG"/>
    <property type="match status" value="1"/>
</dbReference>
<dbReference type="InterPro" id="IPR041118">
    <property type="entry name" value="Rx_N"/>
</dbReference>
<evidence type="ECO:0000256" key="3">
    <source>
        <dbReference type="ARBA" id="ARBA00022821"/>
    </source>
</evidence>
<dbReference type="EMBL" id="JAPFFI010000027">
    <property type="protein sequence ID" value="KAJ6302910.1"/>
    <property type="molecule type" value="Genomic_DNA"/>
</dbReference>
<evidence type="ECO:0008006" key="8">
    <source>
        <dbReference type="Google" id="ProtNLM"/>
    </source>
</evidence>